<keyword evidence="2" id="KW-1185">Reference proteome</keyword>
<dbReference type="Proteomes" id="UP000887116">
    <property type="component" value="Unassembled WGS sequence"/>
</dbReference>
<dbReference type="AlphaFoldDB" id="A0A8X6L9I0"/>
<gene>
    <name evidence="1" type="ORF">TNCT_141321</name>
</gene>
<protein>
    <submittedName>
        <fullName evidence="1">Uncharacterized protein</fullName>
    </submittedName>
</protein>
<name>A0A8X6L9I0_TRICU</name>
<evidence type="ECO:0000313" key="2">
    <source>
        <dbReference type="Proteomes" id="UP000887116"/>
    </source>
</evidence>
<sequence length="101" mass="11290">MTAGHSSNALISQCPLLNNRNRPGLTLKSFEQVITSHLHGIRCTCVSLLETQVSSLGEGFNGQEHCNGRLDLRKALLMNSYALLMNGIYYARKCNRHNKCR</sequence>
<comment type="caution">
    <text evidence="1">The sequence shown here is derived from an EMBL/GenBank/DDBJ whole genome shotgun (WGS) entry which is preliminary data.</text>
</comment>
<dbReference type="EMBL" id="BMAO01025270">
    <property type="protein sequence ID" value="GFR01480.1"/>
    <property type="molecule type" value="Genomic_DNA"/>
</dbReference>
<reference evidence="1" key="1">
    <citation type="submission" date="2020-07" db="EMBL/GenBank/DDBJ databases">
        <title>Multicomponent nature underlies the extraordinary mechanical properties of spider dragline silk.</title>
        <authorList>
            <person name="Kono N."/>
            <person name="Nakamura H."/>
            <person name="Mori M."/>
            <person name="Yoshida Y."/>
            <person name="Ohtoshi R."/>
            <person name="Malay A.D."/>
            <person name="Moran D.A.P."/>
            <person name="Tomita M."/>
            <person name="Numata K."/>
            <person name="Arakawa K."/>
        </authorList>
    </citation>
    <scope>NUCLEOTIDE SEQUENCE</scope>
</reference>
<proteinExistence type="predicted"/>
<evidence type="ECO:0000313" key="1">
    <source>
        <dbReference type="EMBL" id="GFR01480.1"/>
    </source>
</evidence>
<organism evidence="1 2">
    <name type="scientific">Trichonephila clavata</name>
    <name type="common">Joro spider</name>
    <name type="synonym">Nephila clavata</name>
    <dbReference type="NCBI Taxonomy" id="2740835"/>
    <lineage>
        <taxon>Eukaryota</taxon>
        <taxon>Metazoa</taxon>
        <taxon>Ecdysozoa</taxon>
        <taxon>Arthropoda</taxon>
        <taxon>Chelicerata</taxon>
        <taxon>Arachnida</taxon>
        <taxon>Araneae</taxon>
        <taxon>Araneomorphae</taxon>
        <taxon>Entelegynae</taxon>
        <taxon>Araneoidea</taxon>
        <taxon>Nephilidae</taxon>
        <taxon>Trichonephila</taxon>
    </lineage>
</organism>
<accession>A0A8X6L9I0</accession>